<dbReference type="SUPFAM" id="SSF50978">
    <property type="entry name" value="WD40 repeat-like"/>
    <property type="match status" value="1"/>
</dbReference>
<evidence type="ECO:0000313" key="4">
    <source>
        <dbReference type="EMBL" id="PSC73489.1"/>
    </source>
</evidence>
<proteinExistence type="predicted"/>
<dbReference type="Gene3D" id="2.130.10.10">
    <property type="entry name" value="YVTN repeat-like/Quinoprotein amine dehydrogenase"/>
    <property type="match status" value="1"/>
</dbReference>
<dbReference type="InterPro" id="IPR036322">
    <property type="entry name" value="WD40_repeat_dom_sf"/>
</dbReference>
<sequence length="329" mass="33735">MHYVPQIAGLPGGSGHAGWLISAGRGLLNLWEASPSGGRSGEPALLCMHSQGTTFTSVCLDADRGSQMLLGASVESSGAECVTASSLDVESLLAPKARFPMPHNGTRAPGRNCLAVASLHSFGGPLAETCVGSYGGALVVWRVGSANKPGASSGVPTAVWKAHDALVTSLLKSPFGLTLFSGAADGKVHVWNMREKPNRPAQQFVHQGRIAALSQINDQQLLTAAGNGQLMVWDLRNASAPVKFSVPDGKPIVRAVLSPFADSAAVATTAGIYSVDLLDEACSSSRIVPSLRSPVTALVYNAATSEVVAAGGPGAPGSISVFRPQLGGY</sequence>
<dbReference type="STRING" id="554055.A0A2P6VHC5"/>
<keyword evidence="1 3" id="KW-0853">WD repeat</keyword>
<dbReference type="EMBL" id="LHPF02000007">
    <property type="protein sequence ID" value="PSC73489.1"/>
    <property type="molecule type" value="Genomic_DNA"/>
</dbReference>
<evidence type="ECO:0000256" key="2">
    <source>
        <dbReference type="ARBA" id="ARBA00022737"/>
    </source>
</evidence>
<gene>
    <name evidence="4" type="ORF">C2E20_3488</name>
</gene>
<dbReference type="InterPro" id="IPR050505">
    <property type="entry name" value="WDR55/POC1"/>
</dbReference>
<accession>A0A2P6VHC5</accession>
<dbReference type="OrthoDB" id="2096344at2759"/>
<dbReference type="Pfam" id="PF00400">
    <property type="entry name" value="WD40"/>
    <property type="match status" value="1"/>
</dbReference>
<feature type="repeat" description="WD" evidence="3">
    <location>
        <begin position="160"/>
        <end position="194"/>
    </location>
</feature>
<keyword evidence="2" id="KW-0677">Repeat</keyword>
<dbReference type="SMART" id="SM00320">
    <property type="entry name" value="WD40"/>
    <property type="match status" value="2"/>
</dbReference>
<organism evidence="4 5">
    <name type="scientific">Micractinium conductrix</name>
    <dbReference type="NCBI Taxonomy" id="554055"/>
    <lineage>
        <taxon>Eukaryota</taxon>
        <taxon>Viridiplantae</taxon>
        <taxon>Chlorophyta</taxon>
        <taxon>core chlorophytes</taxon>
        <taxon>Trebouxiophyceae</taxon>
        <taxon>Chlorellales</taxon>
        <taxon>Chlorellaceae</taxon>
        <taxon>Chlorella clade</taxon>
        <taxon>Micractinium</taxon>
    </lineage>
</organism>
<dbReference type="InterPro" id="IPR015943">
    <property type="entry name" value="WD40/YVTN_repeat-like_dom_sf"/>
</dbReference>
<dbReference type="Proteomes" id="UP000239649">
    <property type="component" value="Unassembled WGS sequence"/>
</dbReference>
<dbReference type="InterPro" id="IPR019775">
    <property type="entry name" value="WD40_repeat_CS"/>
</dbReference>
<dbReference type="AlphaFoldDB" id="A0A2P6VHC5"/>
<dbReference type="PROSITE" id="PS00678">
    <property type="entry name" value="WD_REPEATS_1"/>
    <property type="match status" value="1"/>
</dbReference>
<dbReference type="InterPro" id="IPR001680">
    <property type="entry name" value="WD40_rpt"/>
</dbReference>
<reference evidence="4 5" key="1">
    <citation type="journal article" date="2018" name="Plant J.">
        <title>Genome sequences of Chlorella sorokiniana UTEX 1602 and Micractinium conductrix SAG 241.80: implications to maltose excretion by a green alga.</title>
        <authorList>
            <person name="Arriola M.B."/>
            <person name="Velmurugan N."/>
            <person name="Zhang Y."/>
            <person name="Plunkett M.H."/>
            <person name="Hondzo H."/>
            <person name="Barney B.M."/>
        </authorList>
    </citation>
    <scope>NUCLEOTIDE SEQUENCE [LARGE SCALE GENOMIC DNA]</scope>
    <source>
        <strain evidence="4 5">SAG 241.80</strain>
    </source>
</reference>
<dbReference type="PANTHER" id="PTHR44019:SF8">
    <property type="entry name" value="POC1 CENTRIOLAR PROTEIN HOMOLOG"/>
    <property type="match status" value="1"/>
</dbReference>
<dbReference type="PROSITE" id="PS50294">
    <property type="entry name" value="WD_REPEATS_REGION"/>
    <property type="match status" value="1"/>
</dbReference>
<dbReference type="PROSITE" id="PS50082">
    <property type="entry name" value="WD_REPEATS_2"/>
    <property type="match status" value="1"/>
</dbReference>
<evidence type="ECO:0000313" key="5">
    <source>
        <dbReference type="Proteomes" id="UP000239649"/>
    </source>
</evidence>
<comment type="caution">
    <text evidence="4">The sequence shown here is derived from an EMBL/GenBank/DDBJ whole genome shotgun (WGS) entry which is preliminary data.</text>
</comment>
<protein>
    <submittedName>
        <fullName evidence="4">WD40 repeat</fullName>
    </submittedName>
</protein>
<evidence type="ECO:0000256" key="3">
    <source>
        <dbReference type="PROSITE-ProRule" id="PRU00221"/>
    </source>
</evidence>
<name>A0A2P6VHC5_9CHLO</name>
<keyword evidence="5" id="KW-1185">Reference proteome</keyword>
<evidence type="ECO:0000256" key="1">
    <source>
        <dbReference type="ARBA" id="ARBA00022574"/>
    </source>
</evidence>
<dbReference type="PANTHER" id="PTHR44019">
    <property type="entry name" value="WD REPEAT-CONTAINING PROTEIN 55"/>
    <property type="match status" value="1"/>
</dbReference>